<feature type="transmembrane region" description="Helical" evidence="1">
    <location>
        <begin position="12"/>
        <end position="31"/>
    </location>
</feature>
<dbReference type="Proteomes" id="UP000019277">
    <property type="component" value="Unassembled WGS sequence"/>
</dbReference>
<proteinExistence type="predicted"/>
<keyword evidence="1" id="KW-0812">Transmembrane</keyword>
<dbReference type="EMBL" id="AYXG01000060">
    <property type="protein sequence ID" value="EWC62991.1"/>
    <property type="molecule type" value="Genomic_DNA"/>
</dbReference>
<dbReference type="RefSeq" id="WP_152552018.1">
    <property type="nucleotide sequence ID" value="NZ_AYXG01000060.1"/>
</dbReference>
<protein>
    <submittedName>
        <fullName evidence="2">Uncharacterized protein</fullName>
    </submittedName>
</protein>
<reference evidence="2 3" key="1">
    <citation type="journal article" date="2014" name="Genome Announc.">
        <title>Draft Genome Sequence of the Antitrypanosomally Active Sponge-Associated Bacterium Actinokineospora sp. Strain EG49.</title>
        <authorList>
            <person name="Harjes J."/>
            <person name="Ryu T."/>
            <person name="Abdelmohsen U.R."/>
            <person name="Moitinho-Silva L."/>
            <person name="Horn H."/>
            <person name="Ravasi T."/>
            <person name="Hentschel U."/>
        </authorList>
    </citation>
    <scope>NUCLEOTIDE SEQUENCE [LARGE SCALE GENOMIC DNA]</scope>
    <source>
        <strain evidence="2 3">EG49</strain>
    </source>
</reference>
<keyword evidence="1" id="KW-1133">Transmembrane helix</keyword>
<keyword evidence="3" id="KW-1185">Reference proteome</keyword>
<organism evidence="2 3">
    <name type="scientific">Actinokineospora spheciospongiae</name>
    <dbReference type="NCBI Taxonomy" id="909613"/>
    <lineage>
        <taxon>Bacteria</taxon>
        <taxon>Bacillati</taxon>
        <taxon>Actinomycetota</taxon>
        <taxon>Actinomycetes</taxon>
        <taxon>Pseudonocardiales</taxon>
        <taxon>Pseudonocardiaceae</taxon>
        <taxon>Actinokineospora</taxon>
    </lineage>
</organism>
<feature type="transmembrane region" description="Helical" evidence="1">
    <location>
        <begin position="79"/>
        <end position="98"/>
    </location>
</feature>
<evidence type="ECO:0000313" key="2">
    <source>
        <dbReference type="EMBL" id="EWC62991.1"/>
    </source>
</evidence>
<dbReference type="AlphaFoldDB" id="W7J1Z4"/>
<sequence length="141" mass="14407">MDDGDRLRQALWSARGLMFIQGLLATATAVVEVVEAVGHARDGSAETSVSWFSVGGSVVVAAGLVVSAVLLFRRAWARVLALVIEAVGVVFAVVTLVGGDVLSGLSRLALAALVILGIVQYELGSGRGTASPPGEPRPGRG</sequence>
<comment type="caution">
    <text evidence="2">The sequence shown here is derived from an EMBL/GenBank/DDBJ whole genome shotgun (WGS) entry which is preliminary data.</text>
</comment>
<name>W7J1Z4_9PSEU</name>
<keyword evidence="1" id="KW-0472">Membrane</keyword>
<evidence type="ECO:0000256" key="1">
    <source>
        <dbReference type="SAM" id="Phobius"/>
    </source>
</evidence>
<gene>
    <name evidence="2" type="ORF">UO65_1701</name>
</gene>
<feature type="transmembrane region" description="Helical" evidence="1">
    <location>
        <begin position="51"/>
        <end position="72"/>
    </location>
</feature>
<accession>W7J1Z4</accession>
<evidence type="ECO:0000313" key="3">
    <source>
        <dbReference type="Proteomes" id="UP000019277"/>
    </source>
</evidence>